<sequence>MVVKIEIHRSDLYEITTIPNYRAFCIVSIFIGWFKVVPANWMSIKYTSLHLNMHYRDVTTSLSASSLISFPLHNSTKFLKLSFHNYNTISSHVPKFQSIINHNHFIHPYDTISTVTDFQHRSNLEISRYIWECIERKIKI</sequence>
<protein>
    <submittedName>
        <fullName evidence="2">Uncharacterized protein</fullName>
    </submittedName>
</protein>
<keyword evidence="3" id="KW-1185">Reference proteome</keyword>
<feature type="transmembrane region" description="Helical" evidence="1">
    <location>
        <begin position="20"/>
        <end position="37"/>
    </location>
</feature>
<proteinExistence type="predicted"/>
<name>A0A5N6JY01_MONLA</name>
<evidence type="ECO:0000313" key="2">
    <source>
        <dbReference type="EMBL" id="KAB8294032.1"/>
    </source>
</evidence>
<comment type="caution">
    <text evidence="2">The sequence shown here is derived from an EMBL/GenBank/DDBJ whole genome shotgun (WGS) entry which is preliminary data.</text>
</comment>
<dbReference type="EMBL" id="VIGI01000011">
    <property type="protein sequence ID" value="KAB8294032.1"/>
    <property type="molecule type" value="Genomic_DNA"/>
</dbReference>
<keyword evidence="1" id="KW-0472">Membrane</keyword>
<reference evidence="2 3" key="1">
    <citation type="submission" date="2019-06" db="EMBL/GenBank/DDBJ databases">
        <title>Genome Sequence of the Brown Rot Fungal Pathogen Monilinia laxa.</title>
        <authorList>
            <person name="De Miccolis Angelini R.M."/>
            <person name="Landi L."/>
            <person name="Abate D."/>
            <person name="Pollastro S."/>
            <person name="Romanazzi G."/>
            <person name="Faretra F."/>
        </authorList>
    </citation>
    <scope>NUCLEOTIDE SEQUENCE [LARGE SCALE GENOMIC DNA]</scope>
    <source>
        <strain evidence="2 3">Mlax316</strain>
    </source>
</reference>
<keyword evidence="1" id="KW-1133">Transmembrane helix</keyword>
<evidence type="ECO:0000256" key="1">
    <source>
        <dbReference type="SAM" id="Phobius"/>
    </source>
</evidence>
<keyword evidence="1" id="KW-0812">Transmembrane</keyword>
<organism evidence="2 3">
    <name type="scientific">Monilinia laxa</name>
    <name type="common">Brown rot fungus</name>
    <name type="synonym">Sclerotinia laxa</name>
    <dbReference type="NCBI Taxonomy" id="61186"/>
    <lineage>
        <taxon>Eukaryota</taxon>
        <taxon>Fungi</taxon>
        <taxon>Dikarya</taxon>
        <taxon>Ascomycota</taxon>
        <taxon>Pezizomycotina</taxon>
        <taxon>Leotiomycetes</taxon>
        <taxon>Helotiales</taxon>
        <taxon>Sclerotiniaceae</taxon>
        <taxon>Monilinia</taxon>
    </lineage>
</organism>
<gene>
    <name evidence="2" type="ORF">EYC80_009491</name>
</gene>
<dbReference type="AlphaFoldDB" id="A0A5N6JY01"/>
<evidence type="ECO:0000313" key="3">
    <source>
        <dbReference type="Proteomes" id="UP000326757"/>
    </source>
</evidence>
<dbReference type="Proteomes" id="UP000326757">
    <property type="component" value="Unassembled WGS sequence"/>
</dbReference>
<accession>A0A5N6JY01</accession>